<gene>
    <name evidence="1" type="ORF">PMAYCL1PPCAC_14023</name>
</gene>
<evidence type="ECO:0000313" key="1">
    <source>
        <dbReference type="EMBL" id="GMR43828.1"/>
    </source>
</evidence>
<feature type="non-terminal residue" evidence="1">
    <location>
        <position position="1"/>
    </location>
</feature>
<name>A0AAN4ZS68_9BILA</name>
<keyword evidence="2" id="KW-1185">Reference proteome</keyword>
<dbReference type="AlphaFoldDB" id="A0AAN4ZS68"/>
<dbReference type="PANTHER" id="PTHR22989">
    <property type="entry name" value="UNCHARACTERIZED DUF13 C.ELEGANS"/>
    <property type="match status" value="1"/>
</dbReference>
<evidence type="ECO:0000313" key="2">
    <source>
        <dbReference type="Proteomes" id="UP001328107"/>
    </source>
</evidence>
<reference evidence="2" key="1">
    <citation type="submission" date="2022-10" db="EMBL/GenBank/DDBJ databases">
        <title>Genome assembly of Pristionchus species.</title>
        <authorList>
            <person name="Yoshida K."/>
            <person name="Sommer R.J."/>
        </authorList>
    </citation>
    <scope>NUCLEOTIDE SEQUENCE [LARGE SCALE GENOMIC DNA]</scope>
    <source>
        <strain evidence="2">RS5460</strain>
    </source>
</reference>
<proteinExistence type="predicted"/>
<comment type="caution">
    <text evidence="1">The sequence shown here is derived from an EMBL/GenBank/DDBJ whole genome shotgun (WGS) entry which is preliminary data.</text>
</comment>
<feature type="non-terminal residue" evidence="1">
    <location>
        <position position="166"/>
    </location>
</feature>
<organism evidence="1 2">
    <name type="scientific">Pristionchus mayeri</name>
    <dbReference type="NCBI Taxonomy" id="1317129"/>
    <lineage>
        <taxon>Eukaryota</taxon>
        <taxon>Metazoa</taxon>
        <taxon>Ecdysozoa</taxon>
        <taxon>Nematoda</taxon>
        <taxon>Chromadorea</taxon>
        <taxon>Rhabditida</taxon>
        <taxon>Rhabditina</taxon>
        <taxon>Diplogasteromorpha</taxon>
        <taxon>Diplogasteroidea</taxon>
        <taxon>Neodiplogasteridae</taxon>
        <taxon>Pristionchus</taxon>
    </lineage>
</organism>
<sequence>NNFNFQHWDTFSAAVNQCATVLPLRKPQPFFNKDEIKYAYLSSREEVSILLTIGVGNDTVAEEQFRKEQPKTKFYGADPISDPNDGTYSKMGEFFPFAIGRDTKKSIASVLVEGRYVDRPMFHLNIIVFLKYIIKQKHIDHMWLDAEEQNSEFTTCSIEKVTSKRR</sequence>
<dbReference type="PANTHER" id="PTHR22989:SF3">
    <property type="entry name" value="METHYLTRANSFERASE FKBM DOMAIN-CONTAINING PROTEIN"/>
    <property type="match status" value="1"/>
</dbReference>
<accession>A0AAN4ZS68</accession>
<dbReference type="Proteomes" id="UP001328107">
    <property type="component" value="Unassembled WGS sequence"/>
</dbReference>
<protein>
    <submittedName>
        <fullName evidence="1">Uncharacterized protein</fullName>
    </submittedName>
</protein>
<dbReference type="EMBL" id="BTRK01000003">
    <property type="protein sequence ID" value="GMR43828.1"/>
    <property type="molecule type" value="Genomic_DNA"/>
</dbReference>